<evidence type="ECO:0000313" key="3">
    <source>
        <dbReference type="EMBL" id="QSW98119.1"/>
    </source>
</evidence>
<keyword evidence="1" id="KW-1133">Transmembrane helix</keyword>
<organism evidence="3 4">
    <name type="scientific">Haloterrigena alkaliphila</name>
    <dbReference type="NCBI Taxonomy" id="2816475"/>
    <lineage>
        <taxon>Archaea</taxon>
        <taxon>Methanobacteriati</taxon>
        <taxon>Methanobacteriota</taxon>
        <taxon>Stenosarchaea group</taxon>
        <taxon>Halobacteria</taxon>
        <taxon>Halobacteriales</taxon>
        <taxon>Natrialbaceae</taxon>
        <taxon>Haloterrigena</taxon>
    </lineage>
</organism>
<dbReference type="AlphaFoldDB" id="A0A8A2V847"/>
<dbReference type="EMBL" id="CP071462">
    <property type="protein sequence ID" value="QSW98119.1"/>
    <property type="molecule type" value="Genomic_DNA"/>
</dbReference>
<feature type="domain" description="DUF8119" evidence="2">
    <location>
        <begin position="1"/>
        <end position="72"/>
    </location>
</feature>
<keyword evidence="1" id="KW-0812">Transmembrane</keyword>
<dbReference type="Proteomes" id="UP000663203">
    <property type="component" value="Chromosome"/>
</dbReference>
<dbReference type="InterPro" id="IPR058432">
    <property type="entry name" value="DUF8119"/>
</dbReference>
<evidence type="ECO:0000259" key="2">
    <source>
        <dbReference type="Pfam" id="PF26436"/>
    </source>
</evidence>
<evidence type="ECO:0000313" key="4">
    <source>
        <dbReference type="Proteomes" id="UP000663203"/>
    </source>
</evidence>
<accession>A0A8A2V847</accession>
<keyword evidence="1" id="KW-0472">Membrane</keyword>
<feature type="transmembrane region" description="Helical" evidence="1">
    <location>
        <begin position="46"/>
        <end position="66"/>
    </location>
</feature>
<sequence>MSVVDRVREHVDEHGGGMVYDLLFAVVWVALVNALFDFVFTGAPTWVFYMFMAAGIPAYFGFFWSLEAAKQQHD</sequence>
<evidence type="ECO:0000256" key="1">
    <source>
        <dbReference type="SAM" id="Phobius"/>
    </source>
</evidence>
<keyword evidence="4" id="KW-1185">Reference proteome</keyword>
<dbReference type="RefSeq" id="WP_207287736.1">
    <property type="nucleotide sequence ID" value="NZ_CP071462.1"/>
</dbReference>
<feature type="transmembrane region" description="Helical" evidence="1">
    <location>
        <begin position="20"/>
        <end position="40"/>
    </location>
</feature>
<name>A0A8A2V847_9EURY</name>
<reference evidence="3 4" key="1">
    <citation type="submission" date="2021-03" db="EMBL/GenBank/DDBJ databases">
        <title>Haloterrigena longa sp. nov. and Haloterrigena limicola sp. nov., extremely halophilic archaea isolated from a salt lake.</title>
        <authorList>
            <person name="Henglin C."/>
        </authorList>
    </citation>
    <scope>NUCLEOTIDE SEQUENCE [LARGE SCALE GENOMIC DNA]</scope>
    <source>
        <strain evidence="3 4">KZCA68</strain>
    </source>
</reference>
<gene>
    <name evidence="3" type="ORF">J0X25_11930</name>
</gene>
<dbReference type="Pfam" id="PF26436">
    <property type="entry name" value="DUF8119"/>
    <property type="match status" value="1"/>
</dbReference>
<proteinExistence type="predicted"/>
<dbReference type="GeneID" id="63188025"/>
<dbReference type="KEGG" id="hakz:J0X25_11930"/>
<protein>
    <recommendedName>
        <fullName evidence="2">DUF8119 domain-containing protein</fullName>
    </recommendedName>
</protein>